<evidence type="ECO:0000256" key="4">
    <source>
        <dbReference type="ARBA" id="ARBA00022946"/>
    </source>
</evidence>
<reference evidence="8" key="2">
    <citation type="journal article" date="2023" name="IMA Fungus">
        <title>Comparative genomic study of the Penicillium genus elucidates a diverse pangenome and 15 lateral gene transfer events.</title>
        <authorList>
            <person name="Petersen C."/>
            <person name="Sorensen T."/>
            <person name="Nielsen M.R."/>
            <person name="Sondergaard T.E."/>
            <person name="Sorensen J.L."/>
            <person name="Fitzpatrick D.A."/>
            <person name="Frisvad J.C."/>
            <person name="Nielsen K.L."/>
        </authorList>
    </citation>
    <scope>NUCLEOTIDE SEQUENCE</scope>
    <source>
        <strain evidence="8">IBT 17660</strain>
    </source>
</reference>
<keyword evidence="9" id="KW-1185">Reference proteome</keyword>
<feature type="domain" description="Aminoglycoside phosphotransferase" evidence="7">
    <location>
        <begin position="77"/>
        <end position="348"/>
    </location>
</feature>
<evidence type="ECO:0000313" key="8">
    <source>
        <dbReference type="EMBL" id="KAJ5480191.1"/>
    </source>
</evidence>
<dbReference type="OrthoDB" id="2831558at2759"/>
<protein>
    <recommendedName>
        <fullName evidence="3">Altered inheritance of mitochondria protein 9, mitochondrial</fullName>
    </recommendedName>
    <alternativeName>
        <fullName evidence="6">Found in mitochondrial proteome protein 29</fullName>
    </alternativeName>
</protein>
<comment type="caution">
    <text evidence="8">The sequence shown here is derived from an EMBL/GenBank/DDBJ whole genome shotgun (WGS) entry which is preliminary data.</text>
</comment>
<sequence length="526" mass="59465">MQSTPTSLLRALEDGSEEPIDVADLYRYQRYRWLSGESEKLAIRYRKVNLQALLDASVKAAGDDEISCVKLLKYVEGQFNKAFLLTMSNGLEVVARLPNPNAGPAFYTIASEVATRHFLRDKMGVPIPRICGWSAEACNPVGAEYILEEKATGQPLGNVWANLTMAAQLDVVDQAVDMEKIASISFPKHGCLYYENDLKSRPLDYEALDSRHGLSESATGQDDQLPVFVIGPSVNPKLWEREKAAMDLDRGPCTVADYAAALGKNEIEWASSHARQRINFYRSMESPETPNDYITLITHFLVLAPYLAASSNIEQPNRISHPDLHLDNIFFDPETNRVTCIIDWQQASACPISLKRSPPQMLELSSSSHSDRSNHERKLLDHYHNAVKKSDPPRWEVISDSLLTVKTNPFVLVPGCWLRDDLFSLRNALIAVIARWSDMGYGEVPCPIHFSEEELLQHQHEMDVVEGISTLLHELQDTGLIPLGGMVRREYYEHAMGLNDYSRRLFIDVAENERQREVHAKIWPYQ</sequence>
<evidence type="ECO:0000256" key="2">
    <source>
        <dbReference type="ARBA" id="ARBA00005543"/>
    </source>
</evidence>
<dbReference type="Proteomes" id="UP001147760">
    <property type="component" value="Unassembled WGS sequence"/>
</dbReference>
<reference evidence="8" key="1">
    <citation type="submission" date="2022-12" db="EMBL/GenBank/DDBJ databases">
        <authorList>
            <person name="Petersen C."/>
        </authorList>
    </citation>
    <scope>NUCLEOTIDE SEQUENCE</scope>
    <source>
        <strain evidence="8">IBT 17660</strain>
    </source>
</reference>
<evidence type="ECO:0000256" key="5">
    <source>
        <dbReference type="ARBA" id="ARBA00023128"/>
    </source>
</evidence>
<organism evidence="8 9">
    <name type="scientific">Penicillium desertorum</name>
    <dbReference type="NCBI Taxonomy" id="1303715"/>
    <lineage>
        <taxon>Eukaryota</taxon>
        <taxon>Fungi</taxon>
        <taxon>Dikarya</taxon>
        <taxon>Ascomycota</taxon>
        <taxon>Pezizomycotina</taxon>
        <taxon>Eurotiomycetes</taxon>
        <taxon>Eurotiomycetidae</taxon>
        <taxon>Eurotiales</taxon>
        <taxon>Aspergillaceae</taxon>
        <taxon>Penicillium</taxon>
    </lineage>
</organism>
<dbReference type="Gene3D" id="3.90.1200.10">
    <property type="match status" value="1"/>
</dbReference>
<evidence type="ECO:0000313" key="9">
    <source>
        <dbReference type="Proteomes" id="UP001147760"/>
    </source>
</evidence>
<comment type="subcellular location">
    <subcellularLocation>
        <location evidence="1">Mitochondrion</location>
    </subcellularLocation>
</comment>
<comment type="similarity">
    <text evidence="2">Belongs to the AIM9 family.</text>
</comment>
<evidence type="ECO:0000256" key="6">
    <source>
        <dbReference type="ARBA" id="ARBA00031849"/>
    </source>
</evidence>
<keyword evidence="5" id="KW-0496">Mitochondrion</keyword>
<dbReference type="EMBL" id="JAPWDO010000003">
    <property type="protein sequence ID" value="KAJ5480191.1"/>
    <property type="molecule type" value="Genomic_DNA"/>
</dbReference>
<proteinExistence type="inferred from homology"/>
<dbReference type="InterPro" id="IPR051035">
    <property type="entry name" value="Mito_inheritance_9"/>
</dbReference>
<dbReference type="AlphaFoldDB" id="A0A9W9X0L9"/>
<evidence type="ECO:0000259" key="7">
    <source>
        <dbReference type="Pfam" id="PF01636"/>
    </source>
</evidence>
<dbReference type="PANTHER" id="PTHR36091:SF1">
    <property type="entry name" value="ALTERED INHERITANCE OF MITOCHONDRIA PROTEIN 9, MITOCHONDRIAL"/>
    <property type="match status" value="1"/>
</dbReference>
<evidence type="ECO:0000256" key="1">
    <source>
        <dbReference type="ARBA" id="ARBA00004173"/>
    </source>
</evidence>
<dbReference type="InterPro" id="IPR002575">
    <property type="entry name" value="Aminoglycoside_PTrfase"/>
</dbReference>
<dbReference type="InterPro" id="IPR011009">
    <property type="entry name" value="Kinase-like_dom_sf"/>
</dbReference>
<dbReference type="GO" id="GO:0005739">
    <property type="term" value="C:mitochondrion"/>
    <property type="evidence" value="ECO:0007669"/>
    <property type="project" value="UniProtKB-SubCell"/>
</dbReference>
<dbReference type="Pfam" id="PF01636">
    <property type="entry name" value="APH"/>
    <property type="match status" value="1"/>
</dbReference>
<evidence type="ECO:0000256" key="3">
    <source>
        <dbReference type="ARBA" id="ARBA00016197"/>
    </source>
</evidence>
<name>A0A9W9X0L9_9EURO</name>
<keyword evidence="4" id="KW-0809">Transit peptide</keyword>
<dbReference type="PANTHER" id="PTHR36091">
    <property type="entry name" value="ALTERED INHERITANCE OF MITOCHONDRIA PROTEIN 9, MITOCHONDRIAL"/>
    <property type="match status" value="1"/>
</dbReference>
<accession>A0A9W9X0L9</accession>
<dbReference type="SUPFAM" id="SSF56112">
    <property type="entry name" value="Protein kinase-like (PK-like)"/>
    <property type="match status" value="1"/>
</dbReference>
<gene>
    <name evidence="8" type="ORF">N7530_005700</name>
</gene>